<sequence>MTDDIATLILLPLPPSAEDSARRFAWWKCVAGKCVQQGEGDDVRDAAGLSPEHDAPTIILLLPADICVVRSHQMADMTAPQALVAARMAALDNSITDNSDLHVGAALTEHVAADDADESALDQRAHHVATAIVARAELQALLDDCRAMDCDPDHIVPAALIMPLQGEAALRFGLGPYAFLRTPDLATEDDPALRDMLIGETDCIDISDDEVVAALGGLSARSLPDLRQGDFAKKKESAAMEPRQKQLLFGLVAALIIVTLLIPTLRMWRYQSATETMTSETIAKAKPLLPTVTDLNSAEQQVDAALLARGAGARIFTAPTAALFSLMQKVDNITIRDLGYRADGTLTAVVAAPDNATMNQLLLPLQEQGYVITATQRAEAGGASVIDLTVRG</sequence>
<dbReference type="GO" id="GO:0009276">
    <property type="term" value="C:Gram-negative-bacterium-type cell wall"/>
    <property type="evidence" value="ECO:0007669"/>
    <property type="project" value="InterPro"/>
</dbReference>
<feature type="transmembrane region" description="Helical" evidence="1">
    <location>
        <begin position="247"/>
        <end position="268"/>
    </location>
</feature>
<evidence type="ECO:0000313" key="2">
    <source>
        <dbReference type="EMBL" id="WOE75843.1"/>
    </source>
</evidence>
<dbReference type="InterPro" id="IPR007812">
    <property type="entry name" value="T2SS_protein-GspL"/>
</dbReference>
<dbReference type="GO" id="GO:0015628">
    <property type="term" value="P:protein secretion by the type II secretion system"/>
    <property type="evidence" value="ECO:0007669"/>
    <property type="project" value="InterPro"/>
</dbReference>
<keyword evidence="1" id="KW-1133">Transmembrane helix</keyword>
<dbReference type="EMBL" id="CP136594">
    <property type="protein sequence ID" value="WOE75843.1"/>
    <property type="molecule type" value="Genomic_DNA"/>
</dbReference>
<keyword evidence="1" id="KW-0472">Membrane</keyword>
<dbReference type="GO" id="GO:0015627">
    <property type="term" value="C:type II protein secretion system complex"/>
    <property type="evidence" value="ECO:0007669"/>
    <property type="project" value="InterPro"/>
</dbReference>
<reference evidence="2 3" key="1">
    <citation type="submission" date="2023-10" db="EMBL/GenBank/DDBJ databases">
        <title>Complete genome sequence of a Sphingomonadaceae bacterium.</title>
        <authorList>
            <person name="Yan C."/>
        </authorList>
    </citation>
    <scope>NUCLEOTIDE SEQUENCE [LARGE SCALE GENOMIC DNA]</scope>
    <source>
        <strain evidence="2 3">SCSIO 66989</strain>
    </source>
</reference>
<dbReference type="KEGG" id="acoa:RB602_03775"/>
<dbReference type="Proteomes" id="UP001302429">
    <property type="component" value="Chromosome"/>
</dbReference>
<accession>A0AA97I224</accession>
<organism evidence="2 3">
    <name type="scientific">Alterisphingorhabdus coralli</name>
    <dbReference type="NCBI Taxonomy" id="3071408"/>
    <lineage>
        <taxon>Bacteria</taxon>
        <taxon>Pseudomonadati</taxon>
        <taxon>Pseudomonadota</taxon>
        <taxon>Alphaproteobacteria</taxon>
        <taxon>Sphingomonadales</taxon>
        <taxon>Sphingomonadaceae</taxon>
        <taxon>Alterisphingorhabdus (ex Yan et al. 2024)</taxon>
    </lineage>
</organism>
<dbReference type="InterPro" id="IPR043129">
    <property type="entry name" value="ATPase_NBD"/>
</dbReference>
<dbReference type="Gene3D" id="3.30.420.380">
    <property type="match status" value="1"/>
</dbReference>
<dbReference type="AlphaFoldDB" id="A0AA97I224"/>
<keyword evidence="3" id="KW-1185">Reference proteome</keyword>
<gene>
    <name evidence="2" type="primary">gspL</name>
    <name evidence="2" type="ORF">RB602_03775</name>
</gene>
<protein>
    <submittedName>
        <fullName evidence="2">Type II secretion system protein GspL</fullName>
    </submittedName>
</protein>
<name>A0AA97I224_9SPHN</name>
<dbReference type="RefSeq" id="WP_317083086.1">
    <property type="nucleotide sequence ID" value="NZ_CP136594.1"/>
</dbReference>
<evidence type="ECO:0000313" key="3">
    <source>
        <dbReference type="Proteomes" id="UP001302429"/>
    </source>
</evidence>
<keyword evidence="1" id="KW-0812">Transmembrane</keyword>
<dbReference type="SUPFAM" id="SSF53067">
    <property type="entry name" value="Actin-like ATPase domain"/>
    <property type="match status" value="1"/>
</dbReference>
<evidence type="ECO:0000256" key="1">
    <source>
        <dbReference type="SAM" id="Phobius"/>
    </source>
</evidence>
<dbReference type="NCBIfam" id="TIGR01709">
    <property type="entry name" value="typeII_sec_gspL"/>
    <property type="match status" value="1"/>
</dbReference>
<proteinExistence type="predicted"/>